<dbReference type="InterPro" id="IPR014729">
    <property type="entry name" value="Rossmann-like_a/b/a_fold"/>
</dbReference>
<dbReference type="RefSeq" id="WP_149299549.1">
    <property type="nucleotide sequence ID" value="NZ_VTWH01000002.1"/>
</dbReference>
<dbReference type="CDD" id="cd06259">
    <property type="entry name" value="YdcF-like"/>
    <property type="match status" value="1"/>
</dbReference>
<dbReference type="Gene3D" id="3.40.50.620">
    <property type="entry name" value="HUPs"/>
    <property type="match status" value="1"/>
</dbReference>
<dbReference type="InterPro" id="IPR003848">
    <property type="entry name" value="DUF218"/>
</dbReference>
<keyword evidence="1" id="KW-1133">Transmembrane helix</keyword>
<evidence type="ECO:0000256" key="1">
    <source>
        <dbReference type="SAM" id="Phobius"/>
    </source>
</evidence>
<gene>
    <name evidence="3" type="ORF">FPY71_08360</name>
</gene>
<dbReference type="Pfam" id="PF02698">
    <property type="entry name" value="DUF218"/>
    <property type="match status" value="1"/>
</dbReference>
<proteinExistence type="predicted"/>
<dbReference type="GO" id="GO:0000270">
    <property type="term" value="P:peptidoglycan metabolic process"/>
    <property type="evidence" value="ECO:0007669"/>
    <property type="project" value="TreeGrafter"/>
</dbReference>
<keyword evidence="4" id="KW-1185">Reference proteome</keyword>
<dbReference type="Proteomes" id="UP000324738">
    <property type="component" value="Unassembled WGS sequence"/>
</dbReference>
<dbReference type="EMBL" id="VTWH01000002">
    <property type="protein sequence ID" value="KAA0970510.1"/>
    <property type="molecule type" value="Genomic_DNA"/>
</dbReference>
<evidence type="ECO:0000313" key="3">
    <source>
        <dbReference type="EMBL" id="KAA0970510.1"/>
    </source>
</evidence>
<feature type="transmembrane region" description="Helical" evidence="1">
    <location>
        <begin position="39"/>
        <end position="62"/>
    </location>
</feature>
<dbReference type="PANTHER" id="PTHR30336:SF4">
    <property type="entry name" value="ENVELOPE BIOGENESIS FACTOR ELYC"/>
    <property type="match status" value="1"/>
</dbReference>
<dbReference type="OrthoDB" id="9809813at2"/>
<reference evidence="3 4" key="1">
    <citation type="submission" date="2019-08" db="EMBL/GenBank/DDBJ databases">
        <title>Aureimonas fodiniaquatilis sp. nov., isolated from a coal mine wastewater.</title>
        <authorList>
            <person name="Kim W."/>
        </authorList>
    </citation>
    <scope>NUCLEOTIDE SEQUENCE [LARGE SCALE GENOMIC DNA]</scope>
    <source>
        <strain evidence="3 4">CAU 1482</strain>
    </source>
</reference>
<sequence>MFFVLSKIFWYLVQPLVVVLLALAVAFVLLLLGKQRLAATFLGGGLALLAVLSLTPLGLLMMSPLENRFPQPELPDNIAGIIVLGGALDTRVASTRSEPELNDAADRITAGVTLARLYPEARLIFSGGSAELLTTDIAESVVAGQLFADLGLEGERLILEDQSRDTFENARFTKALAKPEKGDVWVLVTSAYHMPRSVGSFRQAGFDVLPYPVDYRTPSGPKVWQPSSASIRNVEKVHFSIREYIGLAAYWLTGRTNALFPAP</sequence>
<evidence type="ECO:0000259" key="2">
    <source>
        <dbReference type="Pfam" id="PF02698"/>
    </source>
</evidence>
<accession>A0A5B0DY71</accession>
<comment type="caution">
    <text evidence="3">The sequence shown here is derived from an EMBL/GenBank/DDBJ whole genome shotgun (WGS) entry which is preliminary data.</text>
</comment>
<dbReference type="GO" id="GO:0005886">
    <property type="term" value="C:plasma membrane"/>
    <property type="evidence" value="ECO:0007669"/>
    <property type="project" value="TreeGrafter"/>
</dbReference>
<dbReference type="InterPro" id="IPR051599">
    <property type="entry name" value="Cell_Envelope_Assoc"/>
</dbReference>
<feature type="transmembrane region" description="Helical" evidence="1">
    <location>
        <begin position="12"/>
        <end position="32"/>
    </location>
</feature>
<dbReference type="GO" id="GO:0043164">
    <property type="term" value="P:Gram-negative-bacterium-type cell wall biogenesis"/>
    <property type="evidence" value="ECO:0007669"/>
    <property type="project" value="TreeGrafter"/>
</dbReference>
<name>A0A5B0DY71_9HYPH</name>
<protein>
    <submittedName>
        <fullName evidence="3">YdcF family protein</fullName>
    </submittedName>
</protein>
<dbReference type="AlphaFoldDB" id="A0A5B0DY71"/>
<organism evidence="3 4">
    <name type="scientific">Aureimonas fodinaquatilis</name>
    <dbReference type="NCBI Taxonomy" id="2565783"/>
    <lineage>
        <taxon>Bacteria</taxon>
        <taxon>Pseudomonadati</taxon>
        <taxon>Pseudomonadota</taxon>
        <taxon>Alphaproteobacteria</taxon>
        <taxon>Hyphomicrobiales</taxon>
        <taxon>Aurantimonadaceae</taxon>
        <taxon>Aureimonas</taxon>
    </lineage>
</organism>
<keyword evidence="1" id="KW-0812">Transmembrane</keyword>
<feature type="domain" description="DUF218" evidence="2">
    <location>
        <begin position="80"/>
        <end position="246"/>
    </location>
</feature>
<dbReference type="PANTHER" id="PTHR30336">
    <property type="entry name" value="INNER MEMBRANE PROTEIN, PROBABLE PERMEASE"/>
    <property type="match status" value="1"/>
</dbReference>
<keyword evidence="1" id="KW-0472">Membrane</keyword>
<evidence type="ECO:0000313" key="4">
    <source>
        <dbReference type="Proteomes" id="UP000324738"/>
    </source>
</evidence>